<dbReference type="InterPro" id="IPR040009">
    <property type="entry name" value="Mtf2/C5D6.12-like"/>
</dbReference>
<feature type="compositionally biased region" description="Basic and acidic residues" evidence="1">
    <location>
        <begin position="236"/>
        <end position="247"/>
    </location>
</feature>
<dbReference type="OrthoDB" id="2444174at2759"/>
<evidence type="ECO:0000313" key="4">
    <source>
        <dbReference type="Proteomes" id="UP000799291"/>
    </source>
</evidence>
<dbReference type="Pfam" id="PF19189">
    <property type="entry name" value="Mtf2"/>
    <property type="match status" value="1"/>
</dbReference>
<sequence>MSLCSRSIRALSCSRLPPPKTLTPFLYQTATIQLSRGAIQPVPRRNVSSHSRYQHDVPFEDEFESQIDDDAAPTRPTTITGSERAAFEKLYKTFKPTTPPQTKPEHDIDQIVDEHYEEEEMNDAPAASLDSIFDAVLAGRPPPDASGKHKRKRKHDDLASLAEEILRPEMDKAKKKERTEKVTKAAKIKGLQTEERERVRALLKAAQTDRELWEVLEKEVFGVMRGMNLDGPAIEQKQDGKQPKGTDHTTSIGQESDEPSRFPTSPVKTPFKPLKPKRDLGRHDPRILFTNFPLHLVFAANTLCKNFPSSPLPLVIIPALKSLGRSSYALGATTSLYKVMIRAAWLQHHSYSQICNLLQDMDNGGIEPDNGVLRLLDGVLDEYRLGICGRMGRAVQVVWNLELFDEGAKQLKAWRDVIAKRLGVWGDKRAERGQIVRMLPEGSFARAGALGPRDELVIKESDVGKEEEIAAPHGDTSLVEGGNEYDAEAEVGGVGSSESALVEDVREESEAQVAR</sequence>
<feature type="region of interest" description="Disordered" evidence="1">
    <location>
        <begin position="462"/>
        <end position="515"/>
    </location>
</feature>
<evidence type="ECO:0000256" key="1">
    <source>
        <dbReference type="SAM" id="MobiDB-lite"/>
    </source>
</evidence>
<evidence type="ECO:0000259" key="2">
    <source>
        <dbReference type="Pfam" id="PF19189"/>
    </source>
</evidence>
<accession>A0A6G1JB78</accession>
<dbReference type="PANTHER" id="PTHR39468">
    <property type="entry name" value="CHROMOSOME 7, WHOLE GENOME SHOTGUN SEQUENCE"/>
    <property type="match status" value="1"/>
</dbReference>
<feature type="domain" description="Mtf2-like C-terminal" evidence="2">
    <location>
        <begin position="194"/>
        <end position="404"/>
    </location>
</feature>
<reference evidence="3" key="1">
    <citation type="journal article" date="2020" name="Stud. Mycol.">
        <title>101 Dothideomycetes genomes: a test case for predicting lifestyles and emergence of pathogens.</title>
        <authorList>
            <person name="Haridas S."/>
            <person name="Albert R."/>
            <person name="Binder M."/>
            <person name="Bloem J."/>
            <person name="Labutti K."/>
            <person name="Salamov A."/>
            <person name="Andreopoulos B."/>
            <person name="Baker S."/>
            <person name="Barry K."/>
            <person name="Bills G."/>
            <person name="Bluhm B."/>
            <person name="Cannon C."/>
            <person name="Castanera R."/>
            <person name="Culley D."/>
            <person name="Daum C."/>
            <person name="Ezra D."/>
            <person name="Gonzalez J."/>
            <person name="Henrissat B."/>
            <person name="Kuo A."/>
            <person name="Liang C."/>
            <person name="Lipzen A."/>
            <person name="Lutzoni F."/>
            <person name="Magnuson J."/>
            <person name="Mondo S."/>
            <person name="Nolan M."/>
            <person name="Ohm R."/>
            <person name="Pangilinan J."/>
            <person name="Park H.-J."/>
            <person name="Ramirez L."/>
            <person name="Alfaro M."/>
            <person name="Sun H."/>
            <person name="Tritt A."/>
            <person name="Yoshinaga Y."/>
            <person name="Zwiers L.-H."/>
            <person name="Turgeon B."/>
            <person name="Goodwin S."/>
            <person name="Spatafora J."/>
            <person name="Crous P."/>
            <person name="Grigoriev I."/>
        </authorList>
    </citation>
    <scope>NUCLEOTIDE SEQUENCE</scope>
    <source>
        <strain evidence="3">CBS 122367</strain>
    </source>
</reference>
<dbReference type="PANTHER" id="PTHR39468:SF1">
    <property type="entry name" value="MTF2-LIKE C-TERMINAL DOMAIN-CONTAINING PROTEIN"/>
    <property type="match status" value="1"/>
</dbReference>
<organism evidence="3 4">
    <name type="scientific">Lentithecium fluviatile CBS 122367</name>
    <dbReference type="NCBI Taxonomy" id="1168545"/>
    <lineage>
        <taxon>Eukaryota</taxon>
        <taxon>Fungi</taxon>
        <taxon>Dikarya</taxon>
        <taxon>Ascomycota</taxon>
        <taxon>Pezizomycotina</taxon>
        <taxon>Dothideomycetes</taxon>
        <taxon>Pleosporomycetidae</taxon>
        <taxon>Pleosporales</taxon>
        <taxon>Massarineae</taxon>
        <taxon>Lentitheciaceae</taxon>
        <taxon>Lentithecium</taxon>
    </lineage>
</organism>
<gene>
    <name evidence="3" type="ORF">K458DRAFT_414891</name>
</gene>
<dbReference type="Proteomes" id="UP000799291">
    <property type="component" value="Unassembled WGS sequence"/>
</dbReference>
<feature type="region of interest" description="Disordered" evidence="1">
    <location>
        <begin position="231"/>
        <end position="276"/>
    </location>
</feature>
<dbReference type="GO" id="GO:0005739">
    <property type="term" value="C:mitochondrion"/>
    <property type="evidence" value="ECO:0007669"/>
    <property type="project" value="InterPro"/>
</dbReference>
<dbReference type="EMBL" id="MU005574">
    <property type="protein sequence ID" value="KAF2687817.1"/>
    <property type="molecule type" value="Genomic_DNA"/>
</dbReference>
<dbReference type="InterPro" id="IPR043837">
    <property type="entry name" value="Mtf2-like_C"/>
</dbReference>
<dbReference type="AlphaFoldDB" id="A0A6G1JB78"/>
<evidence type="ECO:0000313" key="3">
    <source>
        <dbReference type="EMBL" id="KAF2687817.1"/>
    </source>
</evidence>
<name>A0A6G1JB78_9PLEO</name>
<proteinExistence type="predicted"/>
<keyword evidence="4" id="KW-1185">Reference proteome</keyword>
<protein>
    <recommendedName>
        <fullName evidence="2">Mtf2-like C-terminal domain-containing protein</fullName>
    </recommendedName>
</protein>